<evidence type="ECO:0000313" key="6">
    <source>
        <dbReference type="EMBL" id="MDR6941437.1"/>
    </source>
</evidence>
<dbReference type="Gene3D" id="2.170.130.10">
    <property type="entry name" value="TonB-dependent receptor, plug domain"/>
    <property type="match status" value="1"/>
</dbReference>
<keyword evidence="2" id="KW-0472">Membrane</keyword>
<dbReference type="EMBL" id="JAVDUU010000001">
    <property type="protein sequence ID" value="MDR6941437.1"/>
    <property type="molecule type" value="Genomic_DNA"/>
</dbReference>
<dbReference type="Proteomes" id="UP001247620">
    <property type="component" value="Unassembled WGS sequence"/>
</dbReference>
<evidence type="ECO:0000256" key="2">
    <source>
        <dbReference type="ARBA" id="ARBA00023136"/>
    </source>
</evidence>
<feature type="region of interest" description="Disordered" evidence="4">
    <location>
        <begin position="749"/>
        <end position="771"/>
    </location>
</feature>
<comment type="caution">
    <text evidence="6">The sequence shown here is derived from an EMBL/GenBank/DDBJ whole genome shotgun (WGS) entry which is preliminary data.</text>
</comment>
<reference evidence="6 7" key="1">
    <citation type="submission" date="2023-07" db="EMBL/GenBank/DDBJ databases">
        <title>Sorghum-associated microbial communities from plants grown in Nebraska, USA.</title>
        <authorList>
            <person name="Schachtman D."/>
        </authorList>
    </citation>
    <scope>NUCLEOTIDE SEQUENCE [LARGE SCALE GENOMIC DNA]</scope>
    <source>
        <strain evidence="6 7">3262</strain>
    </source>
</reference>
<comment type="subcellular location">
    <subcellularLocation>
        <location evidence="1">Cell outer membrane</location>
    </subcellularLocation>
</comment>
<feature type="domain" description="Outer membrane protein beta-barrel" evidence="5">
    <location>
        <begin position="329"/>
        <end position="715"/>
    </location>
</feature>
<evidence type="ECO:0000256" key="4">
    <source>
        <dbReference type="SAM" id="MobiDB-lite"/>
    </source>
</evidence>
<dbReference type="SUPFAM" id="SSF49464">
    <property type="entry name" value="Carboxypeptidase regulatory domain-like"/>
    <property type="match status" value="1"/>
</dbReference>
<evidence type="ECO:0000313" key="7">
    <source>
        <dbReference type="Proteomes" id="UP001247620"/>
    </source>
</evidence>
<evidence type="ECO:0000259" key="5">
    <source>
        <dbReference type="Pfam" id="PF14905"/>
    </source>
</evidence>
<dbReference type="PANTHER" id="PTHR40980">
    <property type="entry name" value="PLUG DOMAIN-CONTAINING PROTEIN"/>
    <property type="match status" value="1"/>
</dbReference>
<organism evidence="6 7">
    <name type="scientific">Mucilaginibacter pocheonensis</name>
    <dbReference type="NCBI Taxonomy" id="398050"/>
    <lineage>
        <taxon>Bacteria</taxon>
        <taxon>Pseudomonadati</taxon>
        <taxon>Bacteroidota</taxon>
        <taxon>Sphingobacteriia</taxon>
        <taxon>Sphingobacteriales</taxon>
        <taxon>Sphingobacteriaceae</taxon>
        <taxon>Mucilaginibacter</taxon>
    </lineage>
</organism>
<gene>
    <name evidence="6" type="ORF">J2W55_001265</name>
</gene>
<dbReference type="Gene3D" id="2.40.170.20">
    <property type="entry name" value="TonB-dependent receptor, beta-barrel domain"/>
    <property type="match status" value="1"/>
</dbReference>
<feature type="compositionally biased region" description="Basic and acidic residues" evidence="4">
    <location>
        <begin position="755"/>
        <end position="771"/>
    </location>
</feature>
<accession>A0ABU1T7Q5</accession>
<evidence type="ECO:0000256" key="1">
    <source>
        <dbReference type="ARBA" id="ARBA00004442"/>
    </source>
</evidence>
<protein>
    <submittedName>
        <fullName evidence="6">Outer membrane receptor protein involved in Fe transport</fullName>
    </submittedName>
</protein>
<keyword evidence="3" id="KW-0998">Cell outer membrane</keyword>
<dbReference type="Pfam" id="PF14905">
    <property type="entry name" value="OMP_b-brl_3"/>
    <property type="match status" value="1"/>
</dbReference>
<dbReference type="InterPro" id="IPR008969">
    <property type="entry name" value="CarboxyPept-like_regulatory"/>
</dbReference>
<keyword evidence="6" id="KW-0675">Receptor</keyword>
<evidence type="ECO:0000256" key="3">
    <source>
        <dbReference type="ARBA" id="ARBA00023237"/>
    </source>
</evidence>
<proteinExistence type="predicted"/>
<dbReference type="InterPro" id="IPR041700">
    <property type="entry name" value="OMP_b-brl_3"/>
</dbReference>
<dbReference type="InterPro" id="IPR036942">
    <property type="entry name" value="Beta-barrel_TonB_sf"/>
</dbReference>
<dbReference type="PANTHER" id="PTHR40980:SF4">
    <property type="entry name" value="TONB-DEPENDENT RECEPTOR-LIKE BETA-BARREL DOMAIN-CONTAINING PROTEIN"/>
    <property type="match status" value="1"/>
</dbReference>
<dbReference type="InterPro" id="IPR037066">
    <property type="entry name" value="Plug_dom_sf"/>
</dbReference>
<sequence>MLTNEKGAYRFEGIAPGSYIIRISSMGYQTWNSPAFNIAANQPVKDLGVTVMNETTRQLGEVVIRADKPLYQQRNDGMVVNVANSVLTKGSSALQVLERSPGVVIDHRNNGINLNGKSGVMVMMDGKLMRIPTDQVVNMLSGMSADNIDRIELLSTPPAGYDAEGSAGLINIVSKKNKKQGTSGSFTLTGGQGWGEKGSGSVNLARNAKNINLFGSYTFSHDRTYSNIYITSAQYMPFLGGDGSVVFTTETKRVQDDHNATFGVDIKLTPKTTIGGNIAYNNSNSSAANYNHALYKVLPDSLLTYNGYITEQNQWNSLVASANLDNTLSEGEKINVDADYIHYSNNNPTDVKSSFVNEKGEQVYANNSINEPRQRGFANTSINVGVAKVDYSKQFNDKLKLETGIKGTYTTSSSSSGIESLVNSNWIKNTETANNIYMKEGIGAAYASLNARLDSSTSVTIGSRYEYSYTNMDDPHTGNSLINRKLGVLFPSVFFSRKLNAVSELQLSYSKRISRPTYNDLASYFGYSDPTAVYTGNPFLKPTITSNIKLGYNYHDYSFSLLFSRDKDLIARYQLSTGPSKNLLYISPQNLNYQNNLTFQANLPFKINNWWDMNYSFTGGLSQFKGDGYTIYPFKKSYFIYSLNFSESFKLPQQWSFELSGWYNSQSYNATIKVDGFGSLNAGIKKELKNNNGSFQLSVSDILRTVRIHVYYGTLTQEAFSIKSNVDVQTESAKFPIIKLTYSRSFGNTRATGRNKQDGQARDERDRIRTN</sequence>
<name>A0ABU1T7Q5_9SPHI</name>
<keyword evidence="7" id="KW-1185">Reference proteome</keyword>
<dbReference type="SUPFAM" id="SSF56935">
    <property type="entry name" value="Porins"/>
    <property type="match status" value="1"/>
</dbReference>